<reference evidence="3 4" key="1">
    <citation type="submission" date="2018-11" db="EMBL/GenBank/DDBJ databases">
        <title>Tabrizicola sp. isolated from sediment of alpine lake.</title>
        <authorList>
            <person name="Liu Z."/>
        </authorList>
    </citation>
    <scope>NUCLEOTIDE SEQUENCE [LARGE SCALE GENOMIC DNA]</scope>
    <source>
        <strain evidence="3 4">DRYC-M-16</strain>
    </source>
</reference>
<feature type="domain" description="WYL" evidence="1">
    <location>
        <begin position="182"/>
        <end position="250"/>
    </location>
</feature>
<dbReference type="InterPro" id="IPR026881">
    <property type="entry name" value="WYL_dom"/>
</dbReference>
<proteinExistence type="predicted"/>
<dbReference type="PROSITE" id="PS52050">
    <property type="entry name" value="WYL"/>
    <property type="match status" value="1"/>
</dbReference>
<protein>
    <submittedName>
        <fullName evidence="3">WYL domain-containing protein</fullName>
    </submittedName>
</protein>
<keyword evidence="4" id="KW-1185">Reference proteome</keyword>
<evidence type="ECO:0000313" key="4">
    <source>
        <dbReference type="Proteomes" id="UP000297741"/>
    </source>
</evidence>
<dbReference type="Pfam" id="PF13280">
    <property type="entry name" value="WYL"/>
    <property type="match status" value="1"/>
</dbReference>
<feature type="domain" description="WCX" evidence="2">
    <location>
        <begin position="282"/>
        <end position="338"/>
    </location>
</feature>
<evidence type="ECO:0000313" key="3">
    <source>
        <dbReference type="EMBL" id="TGD41586.1"/>
    </source>
</evidence>
<dbReference type="EMBL" id="RPEM01000019">
    <property type="protein sequence ID" value="TGD41586.1"/>
    <property type="molecule type" value="Genomic_DNA"/>
</dbReference>
<dbReference type="Proteomes" id="UP000297741">
    <property type="component" value="Unassembled WGS sequence"/>
</dbReference>
<evidence type="ECO:0000259" key="1">
    <source>
        <dbReference type="Pfam" id="PF13280"/>
    </source>
</evidence>
<accession>A0ABY2KH44</accession>
<sequence length="360" mass="40703">MRQRWARRGRSALAVDAEVLRRNGCSALLGGPMRYARQEDLQKLALTMQGSAEGISLADIELEFKVSRRTAERMRDAVRSAYPQIEEISGESGRKYWRFPPGSLGRMVEPTLDELTAGHRAAAIARREGDEVTADTLERLLTKVQAMFREDRRRTIAADLEAQLMADGVAFRPGPRENISSEILSALRESILAGVMISTDHRARGTAKLSRNTRLGPIAMLFGQGRQYLLAWSEYQDDLRLFALAGFERISLEPDVYERPKGFDLQDWLSESFGIWREEPQDVVWRFLPEVADEAAGYVFHPKQQTERLADGSLMVRFCAGGRQEMEWYLVRWGDQVEAQFLEVSGTSTSDTPENDVAKP</sequence>
<evidence type="ECO:0000259" key="2">
    <source>
        <dbReference type="Pfam" id="PF25583"/>
    </source>
</evidence>
<organism evidence="3 4">
    <name type="scientific">Pseudotabrizicola sediminis</name>
    <dbReference type="NCBI Taxonomy" id="2486418"/>
    <lineage>
        <taxon>Bacteria</taxon>
        <taxon>Pseudomonadati</taxon>
        <taxon>Pseudomonadota</taxon>
        <taxon>Alphaproteobacteria</taxon>
        <taxon>Rhodobacterales</taxon>
        <taxon>Paracoccaceae</taxon>
        <taxon>Pseudotabrizicola</taxon>
    </lineage>
</organism>
<name>A0ABY2KH44_9RHOB</name>
<gene>
    <name evidence="3" type="ORF">EEB11_17965</name>
</gene>
<comment type="caution">
    <text evidence="3">The sequence shown here is derived from an EMBL/GenBank/DDBJ whole genome shotgun (WGS) entry which is preliminary data.</text>
</comment>
<dbReference type="PANTHER" id="PTHR34580:SF1">
    <property type="entry name" value="PROTEIN PAFC"/>
    <property type="match status" value="1"/>
</dbReference>
<dbReference type="InterPro" id="IPR057727">
    <property type="entry name" value="WCX_dom"/>
</dbReference>
<dbReference type="Pfam" id="PF25583">
    <property type="entry name" value="WCX"/>
    <property type="match status" value="1"/>
</dbReference>
<dbReference type="PANTHER" id="PTHR34580">
    <property type="match status" value="1"/>
</dbReference>
<dbReference type="InterPro" id="IPR051534">
    <property type="entry name" value="CBASS_pafABC_assoc_protein"/>
</dbReference>